<evidence type="ECO:0000256" key="1">
    <source>
        <dbReference type="SAM" id="Coils"/>
    </source>
</evidence>
<accession>A0A1Y2EYX3</accession>
<feature type="coiled-coil region" evidence="1">
    <location>
        <begin position="34"/>
        <end position="68"/>
    </location>
</feature>
<comment type="caution">
    <text evidence="2">The sequence shown here is derived from an EMBL/GenBank/DDBJ whole genome shotgun (WGS) entry which is preliminary data.</text>
</comment>
<evidence type="ECO:0000313" key="2">
    <source>
        <dbReference type="EMBL" id="ORY76464.1"/>
    </source>
</evidence>
<keyword evidence="1" id="KW-0175">Coiled coil</keyword>
<dbReference type="EMBL" id="MCOG01000022">
    <property type="protein sequence ID" value="ORY76464.1"/>
    <property type="molecule type" value="Genomic_DNA"/>
</dbReference>
<evidence type="ECO:0000313" key="3">
    <source>
        <dbReference type="Proteomes" id="UP000193920"/>
    </source>
</evidence>
<reference evidence="2 3" key="1">
    <citation type="submission" date="2016-08" db="EMBL/GenBank/DDBJ databases">
        <title>A Parts List for Fungal Cellulosomes Revealed by Comparative Genomics.</title>
        <authorList>
            <consortium name="DOE Joint Genome Institute"/>
            <person name="Haitjema C.H."/>
            <person name="Gilmore S.P."/>
            <person name="Henske J.K."/>
            <person name="Solomon K.V."/>
            <person name="De Groot R."/>
            <person name="Kuo A."/>
            <person name="Mondo S.J."/>
            <person name="Salamov A.A."/>
            <person name="Labutti K."/>
            <person name="Zhao Z."/>
            <person name="Chiniquy J."/>
            <person name="Barry K."/>
            <person name="Brewer H.M."/>
            <person name="Purvine S.O."/>
            <person name="Wright A.T."/>
            <person name="Boxma B."/>
            <person name="Van Alen T."/>
            <person name="Hackstein J.H."/>
            <person name="Baker S.E."/>
            <person name="Grigoriev I.V."/>
            <person name="O'Malley M.A."/>
        </authorList>
    </citation>
    <scope>NUCLEOTIDE SEQUENCE [LARGE SCALE GENOMIC DNA]</scope>
    <source>
        <strain evidence="2 3">G1</strain>
    </source>
</reference>
<sequence>MSRRLFNTYFEKFDLHYSSFERNLDVSVDHIKELLDIKLEIVTLEKDNENYNEIKRQLTRKLSLLNMQNSRLILNIKNDLELWYDCLEDFQERLDYEANILKNPRVNYQRFIARKFRINEEINQIKNLCNNYE</sequence>
<protein>
    <submittedName>
        <fullName evidence="2">Uncharacterized protein</fullName>
    </submittedName>
</protein>
<keyword evidence="3" id="KW-1185">Reference proteome</keyword>
<name>A0A1Y2EYX3_9FUNG</name>
<dbReference type="AlphaFoldDB" id="A0A1Y2EYX3"/>
<dbReference type="Proteomes" id="UP000193920">
    <property type="component" value="Unassembled WGS sequence"/>
</dbReference>
<gene>
    <name evidence="2" type="ORF">LY90DRAFT_630293</name>
</gene>
<organism evidence="2 3">
    <name type="scientific">Neocallimastix californiae</name>
    <dbReference type="NCBI Taxonomy" id="1754190"/>
    <lineage>
        <taxon>Eukaryota</taxon>
        <taxon>Fungi</taxon>
        <taxon>Fungi incertae sedis</taxon>
        <taxon>Chytridiomycota</taxon>
        <taxon>Chytridiomycota incertae sedis</taxon>
        <taxon>Neocallimastigomycetes</taxon>
        <taxon>Neocallimastigales</taxon>
        <taxon>Neocallimastigaceae</taxon>
        <taxon>Neocallimastix</taxon>
    </lineage>
</organism>
<proteinExistence type="predicted"/>